<reference evidence="1" key="1">
    <citation type="submission" date="2019-12" db="EMBL/GenBank/DDBJ databases">
        <title>An insight into the sialome of adult female Ixodes ricinus ticks feeding for 6 days.</title>
        <authorList>
            <person name="Perner J."/>
            <person name="Ribeiro J.M.C."/>
        </authorList>
    </citation>
    <scope>NUCLEOTIDE SEQUENCE</scope>
    <source>
        <strain evidence="1">Semi-engorged</strain>
        <tissue evidence="1">Salivary glands</tissue>
    </source>
</reference>
<organism evidence="1">
    <name type="scientific">Ixodes ricinus</name>
    <name type="common">Common tick</name>
    <name type="synonym">Acarus ricinus</name>
    <dbReference type="NCBI Taxonomy" id="34613"/>
    <lineage>
        <taxon>Eukaryota</taxon>
        <taxon>Metazoa</taxon>
        <taxon>Ecdysozoa</taxon>
        <taxon>Arthropoda</taxon>
        <taxon>Chelicerata</taxon>
        <taxon>Arachnida</taxon>
        <taxon>Acari</taxon>
        <taxon>Parasitiformes</taxon>
        <taxon>Ixodida</taxon>
        <taxon>Ixodoidea</taxon>
        <taxon>Ixodidae</taxon>
        <taxon>Ixodinae</taxon>
        <taxon>Ixodes</taxon>
    </lineage>
</organism>
<protein>
    <submittedName>
        <fullName evidence="1">Putative secreted protein</fullName>
    </submittedName>
</protein>
<dbReference type="AlphaFoldDB" id="A0A6B0UEJ3"/>
<evidence type="ECO:0000313" key="1">
    <source>
        <dbReference type="EMBL" id="MXU89551.1"/>
    </source>
</evidence>
<proteinExistence type="predicted"/>
<dbReference type="EMBL" id="GIFC01007468">
    <property type="protein sequence ID" value="MXU89551.1"/>
    <property type="molecule type" value="Transcribed_RNA"/>
</dbReference>
<sequence length="108" mass="11831">MKCPKIWALAALAVHPDGSPLQAGLLRSRGRSEAHCEPCRVLTNLPGGPPALHRWSRSPRTASCLLEGHRCRLPVHPSLPKFCSPVDSRALESPQLLRVPENLDLKTC</sequence>
<accession>A0A6B0UEJ3</accession>
<name>A0A6B0UEJ3_IXORI</name>